<dbReference type="RefSeq" id="WP_184015446.1">
    <property type="nucleotide sequence ID" value="NZ_JACHFD010000002.1"/>
</dbReference>
<name>A0A840V911_9BACT</name>
<dbReference type="InterPro" id="IPR014017">
    <property type="entry name" value="DNA_helicase_UvrD-like_C"/>
</dbReference>
<evidence type="ECO:0000256" key="4">
    <source>
        <dbReference type="ARBA" id="ARBA00022840"/>
    </source>
</evidence>
<keyword evidence="2" id="KW-0378">Hydrolase</keyword>
<organism evidence="8 9">
    <name type="scientific">Haloferula luteola</name>
    <dbReference type="NCBI Taxonomy" id="595692"/>
    <lineage>
        <taxon>Bacteria</taxon>
        <taxon>Pseudomonadati</taxon>
        <taxon>Verrucomicrobiota</taxon>
        <taxon>Verrucomicrobiia</taxon>
        <taxon>Verrucomicrobiales</taxon>
        <taxon>Verrucomicrobiaceae</taxon>
        <taxon>Haloferula</taxon>
    </lineage>
</organism>
<protein>
    <recommendedName>
        <fullName evidence="5">DNA 3'-5' helicase II</fullName>
    </recommendedName>
</protein>
<reference evidence="8 9" key="1">
    <citation type="submission" date="2020-08" db="EMBL/GenBank/DDBJ databases">
        <title>Genomic Encyclopedia of Type Strains, Phase IV (KMG-IV): sequencing the most valuable type-strain genomes for metagenomic binning, comparative biology and taxonomic classification.</title>
        <authorList>
            <person name="Goeker M."/>
        </authorList>
    </citation>
    <scope>NUCLEOTIDE SEQUENCE [LARGE SCALE GENOMIC DNA]</scope>
    <source>
        <strain evidence="8 9">YC6886</strain>
    </source>
</reference>
<dbReference type="InterPro" id="IPR011528">
    <property type="entry name" value="NERD"/>
</dbReference>
<dbReference type="EMBL" id="JACHFD010000002">
    <property type="protein sequence ID" value="MBB5350269.1"/>
    <property type="molecule type" value="Genomic_DNA"/>
</dbReference>
<sequence length="609" mass="68890">MATLIHSIHEAAVVATPGERRLGQRLNTHLEDDYRVWFNVPVGKSRRYPDFVVLHPGRGLLVLEVKDWKAGDLREFRKDRWGVMFGGQPKVVENPLEQARAMALELVTQLEGDPQLCHRSGPYQGKLAFPWGYGVVLANISRKQWNERMPDEVQDLVLPARRLICQDEMYESVDPMDFQERLWGMFEHRFGAPLSLPQIERVRWHLFPEVRIDDPVQPEMFEDEEVPDLVKVLDLQQEQLARNLGEGHRVIHGVAGSGKTLILGYRCLQLAEALARPALVLCYNISLAARLRRFIEVRGLEEKIRVHHFHEWCGEMLKSYHVPVLPGEDPIWERQVRSVIAGVEKGFIPRGQYGAVLIDEGHDFEPEWLRLVTQMVDPATDSFLLLYDDAQSIYRKSRGLGFSLSSVGVKAAGRTTILRLNYRNSREILKFAYDFAHGAMGPQGADEDHIPLIEPATAGLSGPEPVFRMGADEPEYAVRCVKAWLEYGVPANEIAVIYFKGQQGKGIAKRLKRQGVDFLWMGSSAWRKKYDPGQPKVTVVSAHSSKGLEFQAVVVVGVGELEEVSEEPVEATRLLYVAMTRAKRLLTVSAVKENAFTRRLGDPLRRAGG</sequence>
<dbReference type="AlphaFoldDB" id="A0A840V911"/>
<keyword evidence="1" id="KW-0547">Nucleotide-binding</keyword>
<comment type="caution">
    <text evidence="8">The sequence shown here is derived from an EMBL/GenBank/DDBJ whole genome shotgun (WGS) entry which is preliminary data.</text>
</comment>
<evidence type="ECO:0000259" key="6">
    <source>
        <dbReference type="Pfam" id="PF08378"/>
    </source>
</evidence>
<proteinExistence type="predicted"/>
<keyword evidence="9" id="KW-1185">Reference proteome</keyword>
<dbReference type="Pfam" id="PF08378">
    <property type="entry name" value="NERD"/>
    <property type="match status" value="1"/>
</dbReference>
<evidence type="ECO:0000256" key="3">
    <source>
        <dbReference type="ARBA" id="ARBA00022806"/>
    </source>
</evidence>
<feature type="domain" description="NERD" evidence="6">
    <location>
        <begin position="17"/>
        <end position="115"/>
    </location>
</feature>
<dbReference type="GO" id="GO:0016787">
    <property type="term" value="F:hydrolase activity"/>
    <property type="evidence" value="ECO:0007669"/>
    <property type="project" value="UniProtKB-KW"/>
</dbReference>
<evidence type="ECO:0000313" key="9">
    <source>
        <dbReference type="Proteomes" id="UP000557717"/>
    </source>
</evidence>
<evidence type="ECO:0000256" key="1">
    <source>
        <dbReference type="ARBA" id="ARBA00022741"/>
    </source>
</evidence>
<dbReference type="GO" id="GO:0043138">
    <property type="term" value="F:3'-5' DNA helicase activity"/>
    <property type="evidence" value="ECO:0007669"/>
    <property type="project" value="TreeGrafter"/>
</dbReference>
<dbReference type="Proteomes" id="UP000557717">
    <property type="component" value="Unassembled WGS sequence"/>
</dbReference>
<dbReference type="SUPFAM" id="SSF52540">
    <property type="entry name" value="P-loop containing nucleoside triphosphate hydrolases"/>
    <property type="match status" value="1"/>
</dbReference>
<dbReference type="GO" id="GO:0000725">
    <property type="term" value="P:recombinational repair"/>
    <property type="evidence" value="ECO:0007669"/>
    <property type="project" value="TreeGrafter"/>
</dbReference>
<keyword evidence="4" id="KW-0067">ATP-binding</keyword>
<evidence type="ECO:0000313" key="8">
    <source>
        <dbReference type="EMBL" id="MBB5350269.1"/>
    </source>
</evidence>
<dbReference type="InterPro" id="IPR000212">
    <property type="entry name" value="DNA_helicase_UvrD/REP"/>
</dbReference>
<dbReference type="GO" id="GO:0003677">
    <property type="term" value="F:DNA binding"/>
    <property type="evidence" value="ECO:0007669"/>
    <property type="project" value="InterPro"/>
</dbReference>
<keyword evidence="3" id="KW-0347">Helicase</keyword>
<dbReference type="PANTHER" id="PTHR11070">
    <property type="entry name" value="UVRD / RECB / PCRA DNA HELICASE FAMILY MEMBER"/>
    <property type="match status" value="1"/>
</dbReference>
<dbReference type="GO" id="GO:0005524">
    <property type="term" value="F:ATP binding"/>
    <property type="evidence" value="ECO:0007669"/>
    <property type="project" value="UniProtKB-KW"/>
</dbReference>
<dbReference type="Gene3D" id="3.40.50.300">
    <property type="entry name" value="P-loop containing nucleotide triphosphate hydrolases"/>
    <property type="match status" value="2"/>
</dbReference>
<dbReference type="InterPro" id="IPR027417">
    <property type="entry name" value="P-loop_NTPase"/>
</dbReference>
<gene>
    <name evidence="8" type="ORF">HNR46_000493</name>
</gene>
<dbReference type="Pfam" id="PF13361">
    <property type="entry name" value="UvrD_C"/>
    <property type="match status" value="1"/>
</dbReference>
<feature type="domain" description="UvrD-like helicase C-terminal" evidence="7">
    <location>
        <begin position="534"/>
        <end position="592"/>
    </location>
</feature>
<dbReference type="PANTHER" id="PTHR11070:SF2">
    <property type="entry name" value="ATP-DEPENDENT DNA HELICASE SRS2"/>
    <property type="match status" value="1"/>
</dbReference>
<evidence type="ECO:0000256" key="2">
    <source>
        <dbReference type="ARBA" id="ARBA00022801"/>
    </source>
</evidence>
<evidence type="ECO:0000256" key="5">
    <source>
        <dbReference type="ARBA" id="ARBA00034923"/>
    </source>
</evidence>
<evidence type="ECO:0000259" key="7">
    <source>
        <dbReference type="Pfam" id="PF13361"/>
    </source>
</evidence>
<accession>A0A840V911</accession>